<dbReference type="GO" id="GO:0003700">
    <property type="term" value="F:DNA-binding transcription factor activity"/>
    <property type="evidence" value="ECO:0007669"/>
    <property type="project" value="InterPro"/>
</dbReference>
<gene>
    <name evidence="5" type="primary">cdhR_1</name>
    <name evidence="5" type="ORF">NRB20_06650</name>
</gene>
<evidence type="ECO:0000256" key="2">
    <source>
        <dbReference type="ARBA" id="ARBA00023163"/>
    </source>
</evidence>
<dbReference type="PROSITE" id="PS01124">
    <property type="entry name" value="HTH_ARAC_FAMILY_2"/>
    <property type="match status" value="1"/>
</dbReference>
<dbReference type="InterPro" id="IPR052158">
    <property type="entry name" value="INH-QAR"/>
</dbReference>
<keyword evidence="6" id="KW-1185">Reference proteome</keyword>
<evidence type="ECO:0000256" key="1">
    <source>
        <dbReference type="ARBA" id="ARBA00023015"/>
    </source>
</evidence>
<dbReference type="Pfam" id="PF12833">
    <property type="entry name" value="HTH_18"/>
    <property type="match status" value="1"/>
</dbReference>
<proteinExistence type="predicted"/>
<dbReference type="EMBL" id="WEGK01000001">
    <property type="protein sequence ID" value="MQY17601.1"/>
    <property type="molecule type" value="Genomic_DNA"/>
</dbReference>
<evidence type="ECO:0000256" key="3">
    <source>
        <dbReference type="SAM" id="MobiDB-lite"/>
    </source>
</evidence>
<keyword evidence="2" id="KW-0804">Transcription</keyword>
<dbReference type="Pfam" id="PF01965">
    <property type="entry name" value="DJ-1_PfpI"/>
    <property type="match status" value="1"/>
</dbReference>
<dbReference type="SMART" id="SM00342">
    <property type="entry name" value="HTH_ARAC"/>
    <property type="match status" value="1"/>
</dbReference>
<evidence type="ECO:0000313" key="5">
    <source>
        <dbReference type="EMBL" id="MQY17601.1"/>
    </source>
</evidence>
<dbReference type="AlphaFoldDB" id="A0A7K0CW32"/>
<reference evidence="5 6" key="1">
    <citation type="submission" date="2019-10" db="EMBL/GenBank/DDBJ databases">
        <title>Nocardia macrotermitis sp. nov. and Nocardia aurantia sp. nov., isolated from the gut of fungus growing-termite Macrotermes natalensis.</title>
        <authorList>
            <person name="Benndorf R."/>
            <person name="Schwitalla J."/>
            <person name="Martin K."/>
            <person name="De Beer W."/>
            <person name="Kaster A.-K."/>
            <person name="Vollmers J."/>
            <person name="Poulsen M."/>
            <person name="Beemelmanns C."/>
        </authorList>
    </citation>
    <scope>NUCLEOTIDE SEQUENCE [LARGE SCALE GENOMIC DNA]</scope>
    <source>
        <strain evidence="5 6">RB20</strain>
    </source>
</reference>
<keyword evidence="1" id="KW-0805">Transcription regulation</keyword>
<feature type="domain" description="HTH araC/xylS-type" evidence="4">
    <location>
        <begin position="219"/>
        <end position="317"/>
    </location>
</feature>
<feature type="region of interest" description="Disordered" evidence="3">
    <location>
        <begin position="320"/>
        <end position="348"/>
    </location>
</feature>
<dbReference type="PANTHER" id="PTHR43130:SF3">
    <property type="entry name" value="HTH-TYPE TRANSCRIPTIONAL REGULATOR RV1931C"/>
    <property type="match status" value="1"/>
</dbReference>
<evidence type="ECO:0000313" key="6">
    <source>
        <dbReference type="Proteomes" id="UP000438448"/>
    </source>
</evidence>
<dbReference type="SUPFAM" id="SSF52317">
    <property type="entry name" value="Class I glutamine amidotransferase-like"/>
    <property type="match status" value="1"/>
</dbReference>
<dbReference type="Gene3D" id="1.10.10.60">
    <property type="entry name" value="Homeodomain-like"/>
    <property type="match status" value="1"/>
</dbReference>
<dbReference type="GO" id="GO:0043565">
    <property type="term" value="F:sequence-specific DNA binding"/>
    <property type="evidence" value="ECO:0007669"/>
    <property type="project" value="InterPro"/>
</dbReference>
<sequence>MTAVHTVAVLALAPVVGFDMTIPPTVFRSVHGPDDAALYDVRVCGLDPAGVESTAGYTIVPQAGPELLATADTVIVPGTQYPRSRYDGVLSADVAEVLATIRDDARIVSICTGAFVLAAAGLLDGRRATTHWAHAEDFRRLYPRVRLDENLLFVEDGNLYTAAGLAAGLDLCLHLLRIDHGSEVANRAARYCVVPPWRDGGQSQFIDRHIPDDGTDGTAPTRAWMLRHLDRELDLATAAAHARMSVRTFTRRFKAETGQAPGAWLQQQRLRHARHLLETTDLSIDEVARAAGMGTASSLRHHMRVELGVPPLAYRRTFRAEQPSGTRRTSEFGQVPAMDSPPVAGSKA</sequence>
<dbReference type="Proteomes" id="UP000438448">
    <property type="component" value="Unassembled WGS sequence"/>
</dbReference>
<dbReference type="Gene3D" id="3.40.50.880">
    <property type="match status" value="1"/>
</dbReference>
<dbReference type="PANTHER" id="PTHR43130">
    <property type="entry name" value="ARAC-FAMILY TRANSCRIPTIONAL REGULATOR"/>
    <property type="match status" value="1"/>
</dbReference>
<comment type="caution">
    <text evidence="5">The sequence shown here is derived from an EMBL/GenBank/DDBJ whole genome shotgun (WGS) entry which is preliminary data.</text>
</comment>
<dbReference type="RefSeq" id="WP_319944389.1">
    <property type="nucleotide sequence ID" value="NZ_WEGK01000001.1"/>
</dbReference>
<dbReference type="SUPFAM" id="SSF46689">
    <property type="entry name" value="Homeodomain-like"/>
    <property type="match status" value="2"/>
</dbReference>
<dbReference type="InterPro" id="IPR002818">
    <property type="entry name" value="DJ-1/PfpI"/>
</dbReference>
<name>A0A7K0CW32_9NOCA</name>
<accession>A0A7K0CW32</accession>
<protein>
    <submittedName>
        <fullName evidence="5">HTH-type transcriptional regulator CdhR</fullName>
    </submittedName>
</protein>
<dbReference type="InterPro" id="IPR009057">
    <property type="entry name" value="Homeodomain-like_sf"/>
</dbReference>
<dbReference type="InterPro" id="IPR029062">
    <property type="entry name" value="Class_I_gatase-like"/>
</dbReference>
<evidence type="ECO:0000259" key="4">
    <source>
        <dbReference type="PROSITE" id="PS01124"/>
    </source>
</evidence>
<dbReference type="CDD" id="cd03137">
    <property type="entry name" value="GATase1_AraC_1"/>
    <property type="match status" value="1"/>
</dbReference>
<dbReference type="InterPro" id="IPR018060">
    <property type="entry name" value="HTH_AraC"/>
</dbReference>
<organism evidence="5 6">
    <name type="scientific">Nocardia macrotermitis</name>
    <dbReference type="NCBI Taxonomy" id="2585198"/>
    <lineage>
        <taxon>Bacteria</taxon>
        <taxon>Bacillati</taxon>
        <taxon>Actinomycetota</taxon>
        <taxon>Actinomycetes</taxon>
        <taxon>Mycobacteriales</taxon>
        <taxon>Nocardiaceae</taxon>
        <taxon>Nocardia</taxon>
    </lineage>
</organism>